<accession>A0A562U8C2</accession>
<keyword evidence="1" id="KW-0175">Coiled coil</keyword>
<comment type="caution">
    <text evidence="2">The sequence shown here is derived from an EMBL/GenBank/DDBJ whole genome shotgun (WGS) entry which is preliminary data.</text>
</comment>
<dbReference type="Proteomes" id="UP000317010">
    <property type="component" value="Unassembled WGS sequence"/>
</dbReference>
<name>A0A562U8C2_9SPHI</name>
<evidence type="ECO:0000313" key="2">
    <source>
        <dbReference type="EMBL" id="TWJ01717.1"/>
    </source>
</evidence>
<evidence type="ECO:0000313" key="3">
    <source>
        <dbReference type="Proteomes" id="UP000317010"/>
    </source>
</evidence>
<dbReference type="EMBL" id="VLLI01000004">
    <property type="protein sequence ID" value="TWJ01717.1"/>
    <property type="molecule type" value="Genomic_DNA"/>
</dbReference>
<organism evidence="2 3">
    <name type="scientific">Mucilaginibacter frigoritolerans</name>
    <dbReference type="NCBI Taxonomy" id="652788"/>
    <lineage>
        <taxon>Bacteria</taxon>
        <taxon>Pseudomonadati</taxon>
        <taxon>Bacteroidota</taxon>
        <taxon>Sphingobacteriia</taxon>
        <taxon>Sphingobacteriales</taxon>
        <taxon>Sphingobacteriaceae</taxon>
        <taxon>Mucilaginibacter</taxon>
    </lineage>
</organism>
<reference evidence="2 3" key="1">
    <citation type="submission" date="2019-07" db="EMBL/GenBank/DDBJ databases">
        <title>Genomic Encyclopedia of Archaeal and Bacterial Type Strains, Phase II (KMG-II): from individual species to whole genera.</title>
        <authorList>
            <person name="Goeker M."/>
        </authorList>
    </citation>
    <scope>NUCLEOTIDE SEQUENCE [LARGE SCALE GENOMIC DNA]</scope>
    <source>
        <strain evidence="2 3">ATCC BAA-1854</strain>
    </source>
</reference>
<dbReference type="AlphaFoldDB" id="A0A562U8C2"/>
<protein>
    <submittedName>
        <fullName evidence="2">Uncharacterized protein</fullName>
    </submittedName>
</protein>
<proteinExistence type="predicted"/>
<keyword evidence="3" id="KW-1185">Reference proteome</keyword>
<evidence type="ECO:0000256" key="1">
    <source>
        <dbReference type="SAM" id="Coils"/>
    </source>
</evidence>
<feature type="coiled-coil region" evidence="1">
    <location>
        <begin position="381"/>
        <end position="415"/>
    </location>
</feature>
<sequence length="420" mass="44084">MALLQVSYGQNILPDTGFVGLGTTSPVSLLHISSTAAFPLTISTTATTNPTVGFNFMNGNSMPMASIKAYYANGVGSGSSSNQILSLAVPYTNASVNIGNGSVGINTAVPISTLSNIPNTYSGSLGDANGLGIGNSSFTWLNNSGGYAAIFTNSQTGAYTGGLLVKTNSIDPASYITRLESGGFARLAVRSDGYVGIGTASPQANLHLMGTLLSSGPYGNLDPNNPANTLAFLSNSGQMLIGWNRSSGVGETDFIANPGAGTTGGFAFYNHPNTGPETQLMYIMGSGNVLIGKNTQGNSSYLLDVNGTIRGNGVVVNTTGADFVFEPSYHLHSLTYLAKYVGKNHHLPEVESAKQMQTDGLNVGENQTKLLQKVEELTLYLIEKDNEIKKEQQVNQAQQAQINQLREQLNAIAKSLNKSK</sequence>
<gene>
    <name evidence="2" type="ORF">JN11_01871</name>
</gene>